<dbReference type="PANTHER" id="PTHR43649">
    <property type="entry name" value="ARABINOSE-BINDING PROTEIN-RELATED"/>
    <property type="match status" value="1"/>
</dbReference>
<keyword evidence="2" id="KW-0813">Transport</keyword>
<dbReference type="SUPFAM" id="SSF53850">
    <property type="entry name" value="Periplasmic binding protein-like II"/>
    <property type="match status" value="1"/>
</dbReference>
<dbReference type="Proteomes" id="UP001165283">
    <property type="component" value="Unassembled WGS sequence"/>
</dbReference>
<dbReference type="PANTHER" id="PTHR43649:SF34">
    <property type="entry name" value="ABC TRANSPORTER PERIPLASMIC-BINDING PROTEIN YCJN-RELATED"/>
    <property type="match status" value="1"/>
</dbReference>
<gene>
    <name evidence="5" type="ORF">KDL28_34005</name>
</gene>
<evidence type="ECO:0000313" key="6">
    <source>
        <dbReference type="Proteomes" id="UP001165283"/>
    </source>
</evidence>
<evidence type="ECO:0000256" key="3">
    <source>
        <dbReference type="ARBA" id="ARBA00022729"/>
    </source>
</evidence>
<evidence type="ECO:0000256" key="4">
    <source>
        <dbReference type="SAM" id="SignalP"/>
    </source>
</evidence>
<proteinExistence type="inferred from homology"/>
<comment type="caution">
    <text evidence="5">The sequence shown here is derived from an EMBL/GenBank/DDBJ whole genome shotgun (WGS) entry which is preliminary data.</text>
</comment>
<reference evidence="5" key="1">
    <citation type="submission" date="2021-04" db="EMBL/GenBank/DDBJ databases">
        <title>Pseudonocardia sp. nov., isolated from sandy soil of mangrove forest.</title>
        <authorList>
            <person name="Zan Z."/>
            <person name="Huang R."/>
            <person name="Liu W."/>
        </authorList>
    </citation>
    <scope>NUCLEOTIDE SEQUENCE</scope>
    <source>
        <strain evidence="5">S2-4</strain>
    </source>
</reference>
<protein>
    <submittedName>
        <fullName evidence="5">Extracellular solute-binding protein</fullName>
    </submittedName>
</protein>
<keyword evidence="3 4" id="KW-0732">Signal</keyword>
<evidence type="ECO:0000256" key="2">
    <source>
        <dbReference type="ARBA" id="ARBA00022448"/>
    </source>
</evidence>
<name>A0ABT1AAM0_9PSEU</name>
<dbReference type="Pfam" id="PF01547">
    <property type="entry name" value="SBP_bac_1"/>
    <property type="match status" value="1"/>
</dbReference>
<dbReference type="InterPro" id="IPR050490">
    <property type="entry name" value="Bact_solute-bd_prot1"/>
</dbReference>
<accession>A0ABT1AAM0</accession>
<dbReference type="InterPro" id="IPR006059">
    <property type="entry name" value="SBP"/>
</dbReference>
<evidence type="ECO:0000313" key="5">
    <source>
        <dbReference type="EMBL" id="MCO1660085.1"/>
    </source>
</evidence>
<feature type="signal peptide" evidence="4">
    <location>
        <begin position="1"/>
        <end position="23"/>
    </location>
</feature>
<feature type="chain" id="PRO_5046277440" evidence="4">
    <location>
        <begin position="24"/>
        <end position="463"/>
    </location>
</feature>
<dbReference type="EMBL" id="JAGSOV010000077">
    <property type="protein sequence ID" value="MCO1660085.1"/>
    <property type="molecule type" value="Genomic_DNA"/>
</dbReference>
<organism evidence="5 6">
    <name type="scientific">Pseudonocardia humida</name>
    <dbReference type="NCBI Taxonomy" id="2800819"/>
    <lineage>
        <taxon>Bacteria</taxon>
        <taxon>Bacillati</taxon>
        <taxon>Actinomycetota</taxon>
        <taxon>Actinomycetes</taxon>
        <taxon>Pseudonocardiales</taxon>
        <taxon>Pseudonocardiaceae</taxon>
        <taxon>Pseudonocardia</taxon>
    </lineage>
</organism>
<sequence>MRTRARTTTVLSAMLLLAATACGSGEEPAEEGGGSLTVWTLENLPDRLAAQQSLAQRFSEQTGIAVELVGIDEDQFSQLITSSAAGGDLPDVVGALSLTGVRSLAADELLDPDTAGRVVEELGADTFSPRALELTRDGDTQLAVPSDGWAQLLLYRKDLFAAAGLPEPKTFADVTAAAQRLNTDGVAGFLGGTAAGSAFTQQTFEHLALADGCEMVDDGGEVTLDSPQCVDALSFYNDLIRNSSVPGAQDEDTTRAAYFAGQGAMLVWSSFILDELAGLRADAAPSCPECAADPRFLVDNTGVVTALTGPQGTEPAQYGEVVSWAVLADADTDPAGQFVRFMMSDGYQDWLGFAPEGKFPTRTGTADSPNQYVDAWRALPAGVDTKAPLSQFYPAEVLDTLGTSVDTFRRWGITQGQGDLIGATLGELPLPQAIAAMTSGATDPAAAAAQADADVTEIQDSLR</sequence>
<comment type="similarity">
    <text evidence="1">Belongs to the bacterial solute-binding protein 1 family.</text>
</comment>
<dbReference type="Gene3D" id="3.40.190.10">
    <property type="entry name" value="Periplasmic binding protein-like II"/>
    <property type="match status" value="1"/>
</dbReference>
<evidence type="ECO:0000256" key="1">
    <source>
        <dbReference type="ARBA" id="ARBA00008520"/>
    </source>
</evidence>
<keyword evidence="6" id="KW-1185">Reference proteome</keyword>
<dbReference type="PROSITE" id="PS51257">
    <property type="entry name" value="PROKAR_LIPOPROTEIN"/>
    <property type="match status" value="1"/>
</dbReference>
<dbReference type="RefSeq" id="WP_252445356.1">
    <property type="nucleotide sequence ID" value="NZ_JAGSOV010000077.1"/>
</dbReference>